<feature type="compositionally biased region" description="Low complexity" evidence="13">
    <location>
        <begin position="389"/>
        <end position="409"/>
    </location>
</feature>
<dbReference type="Pfam" id="PF10613">
    <property type="entry name" value="Lig_chan-Glu_bd"/>
    <property type="match status" value="1"/>
</dbReference>
<evidence type="ECO:0000256" key="7">
    <source>
        <dbReference type="ARBA" id="ARBA00023065"/>
    </source>
</evidence>
<dbReference type="InterPro" id="IPR019594">
    <property type="entry name" value="Glu/Gly-bd"/>
</dbReference>
<dbReference type="Gene3D" id="3.40.190.10">
    <property type="entry name" value="Periplasmic binding protein-like II"/>
    <property type="match status" value="2"/>
</dbReference>
<feature type="compositionally biased region" description="Pro residues" evidence="13">
    <location>
        <begin position="332"/>
        <end position="345"/>
    </location>
</feature>
<evidence type="ECO:0000313" key="17">
    <source>
        <dbReference type="EMBL" id="KAH9522348.1"/>
    </source>
</evidence>
<feature type="region of interest" description="Disordered" evidence="13">
    <location>
        <begin position="382"/>
        <end position="443"/>
    </location>
</feature>
<reference evidence="17" key="2">
    <citation type="journal article" date="2022" name="Res Sq">
        <title>Comparative Genomics Reveals Insights into the Divergent Evolution of Astigmatic Mites and Household Pest Adaptations.</title>
        <authorList>
            <person name="Xiong Q."/>
            <person name="Wan A.T.-Y."/>
            <person name="Liu X.-Y."/>
            <person name="Fung C.S.-H."/>
            <person name="Xiao X."/>
            <person name="Malainual N."/>
            <person name="Hou J."/>
            <person name="Wang L."/>
            <person name="Wang M."/>
            <person name="Yang K."/>
            <person name="Cui Y."/>
            <person name="Leung E."/>
            <person name="Nong W."/>
            <person name="Shin S.-K."/>
            <person name="Au S."/>
            <person name="Jeong K.Y."/>
            <person name="Chew F.T."/>
            <person name="Hui J."/>
            <person name="Leung T.F."/>
            <person name="Tungtrongchitr A."/>
            <person name="Zhong N."/>
            <person name="Liu Z."/>
            <person name="Tsui S."/>
        </authorList>
    </citation>
    <scope>NUCLEOTIDE SEQUENCE</scope>
    <source>
        <strain evidence="17">Derf</strain>
        <tissue evidence="17">Whole organism</tissue>
    </source>
</reference>
<keyword evidence="12" id="KW-0407">Ion channel</keyword>
<evidence type="ECO:0000256" key="2">
    <source>
        <dbReference type="ARBA" id="ARBA00008685"/>
    </source>
</evidence>
<dbReference type="GO" id="GO:0015276">
    <property type="term" value="F:ligand-gated monoatomic ion channel activity"/>
    <property type="evidence" value="ECO:0007669"/>
    <property type="project" value="InterPro"/>
</dbReference>
<keyword evidence="18" id="KW-1185">Reference proteome</keyword>
<keyword evidence="8 14" id="KW-0472">Membrane</keyword>
<keyword evidence="5 14" id="KW-1133">Transmembrane helix</keyword>
<evidence type="ECO:0000259" key="15">
    <source>
        <dbReference type="SMART" id="SM00079"/>
    </source>
</evidence>
<dbReference type="InterPro" id="IPR001320">
    <property type="entry name" value="Iontro_rcpt_C"/>
</dbReference>
<evidence type="ECO:0000256" key="4">
    <source>
        <dbReference type="ARBA" id="ARBA00022692"/>
    </source>
</evidence>
<evidence type="ECO:0000256" key="13">
    <source>
        <dbReference type="SAM" id="MobiDB-lite"/>
    </source>
</evidence>
<accession>A0A922IAI9</accession>
<evidence type="ECO:0000256" key="12">
    <source>
        <dbReference type="ARBA" id="ARBA00023303"/>
    </source>
</evidence>
<feature type="transmembrane region" description="Helical" evidence="14">
    <location>
        <begin position="6"/>
        <end position="26"/>
    </location>
</feature>
<dbReference type="SUPFAM" id="SSF53850">
    <property type="entry name" value="Periplasmic binding protein-like II"/>
    <property type="match status" value="1"/>
</dbReference>
<evidence type="ECO:0000256" key="3">
    <source>
        <dbReference type="ARBA" id="ARBA00022448"/>
    </source>
</evidence>
<reference evidence="17" key="1">
    <citation type="submission" date="2013-05" db="EMBL/GenBank/DDBJ databases">
        <authorList>
            <person name="Yim A.K.Y."/>
            <person name="Chan T.F."/>
            <person name="Ji K.M."/>
            <person name="Liu X.Y."/>
            <person name="Zhou J.W."/>
            <person name="Li R.Q."/>
            <person name="Yang K.Y."/>
            <person name="Li J."/>
            <person name="Li M."/>
            <person name="Law P.T.W."/>
            <person name="Wu Y.L."/>
            <person name="Cai Z.L."/>
            <person name="Qin H."/>
            <person name="Bao Y."/>
            <person name="Leung R.K.K."/>
            <person name="Ng P.K.S."/>
            <person name="Zou J."/>
            <person name="Zhong X.J."/>
            <person name="Ran P.X."/>
            <person name="Zhong N.S."/>
            <person name="Liu Z.G."/>
            <person name="Tsui S.K.W."/>
        </authorList>
    </citation>
    <scope>NUCLEOTIDE SEQUENCE</scope>
    <source>
        <strain evidence="17">Derf</strain>
        <tissue evidence="17">Whole organism</tissue>
    </source>
</reference>
<dbReference type="GO" id="GO:0005886">
    <property type="term" value="C:plasma membrane"/>
    <property type="evidence" value="ECO:0007669"/>
    <property type="project" value="UniProtKB-ARBA"/>
</dbReference>
<evidence type="ECO:0000313" key="18">
    <source>
        <dbReference type="Proteomes" id="UP000790347"/>
    </source>
</evidence>
<protein>
    <submittedName>
        <fullName evidence="17">Uncharacterized protein</fullName>
    </submittedName>
</protein>
<dbReference type="SMART" id="SM00918">
    <property type="entry name" value="Lig_chan-Glu_bd"/>
    <property type="match status" value="1"/>
</dbReference>
<evidence type="ECO:0000256" key="6">
    <source>
        <dbReference type="ARBA" id="ARBA00023054"/>
    </source>
</evidence>
<feature type="domain" description="Ionotropic glutamate receptor L-glutamate and glycine-binding" evidence="16">
    <location>
        <begin position="51"/>
        <end position="107"/>
    </location>
</feature>
<keyword evidence="9" id="KW-0675">Receptor</keyword>
<evidence type="ECO:0000256" key="11">
    <source>
        <dbReference type="ARBA" id="ARBA00023286"/>
    </source>
</evidence>
<feature type="region of interest" description="Disordered" evidence="13">
    <location>
        <begin position="327"/>
        <end position="367"/>
    </location>
</feature>
<evidence type="ECO:0000256" key="8">
    <source>
        <dbReference type="ARBA" id="ARBA00023136"/>
    </source>
</evidence>
<keyword evidence="4 14" id="KW-0812">Transmembrane</keyword>
<dbReference type="EMBL" id="ASGP02000002">
    <property type="protein sequence ID" value="KAH9522348.1"/>
    <property type="molecule type" value="Genomic_DNA"/>
</dbReference>
<dbReference type="AlphaFoldDB" id="A0A922IAI9"/>
<dbReference type="Proteomes" id="UP000790347">
    <property type="component" value="Unassembled WGS sequence"/>
</dbReference>
<dbReference type="SMART" id="SM00079">
    <property type="entry name" value="PBPe"/>
    <property type="match status" value="1"/>
</dbReference>
<feature type="domain" description="Ionotropic glutamate receptor C-terminal" evidence="15">
    <location>
        <begin position="41"/>
        <end position="314"/>
    </location>
</feature>
<dbReference type="PANTHER" id="PTHR18966">
    <property type="entry name" value="IONOTROPIC GLUTAMATE RECEPTOR"/>
    <property type="match status" value="1"/>
</dbReference>
<feature type="compositionally biased region" description="Low complexity" evidence="13">
    <location>
        <begin position="424"/>
        <end position="443"/>
    </location>
</feature>
<keyword evidence="11" id="KW-1071">Ligand-gated ion channel</keyword>
<comment type="caution">
    <text evidence="17">The sequence shown here is derived from an EMBL/GenBank/DDBJ whole genome shotgun (WGS) entry which is preliminary data.</text>
</comment>
<keyword evidence="6" id="KW-0175">Coiled coil</keyword>
<sequence length="443" mass="51294">MSLHSYFRYHHWSCMMMICLLVMIILPNKHERLILAKPSNLLKGVIIRNWPYADQFGQQYTGFAVDLLDLIAERLGFEYCLHQPNDGKYGSVNPDGTVTGMIGEVYTNEADFATGDLEVTESRRKYVDFTEPFIENQLSAIIRRDLNSELLSQSNQQNRTKYMSLQDLVQANNEIKTTDPQQQQSNGPIIFGVVRNSAIFDYLSRSQNPTARQIYESIMNNQDKSSLVNTANEGVDHVYRNPRYAFLVESTFAEDVIGQNCNLTMIMDRQSMYPRNFAIALVRGSPYLERFNQAIRELKARGQVELLRQKYWTKFCDKQGQIRDADIGIRLPSPPSSPPQSPPWNDPYRYQRPRWPQPSPGYESRQYVYPYGVGDARYSQQPVTLQGDGQPQSPYPQQNYPGSSQQQQQRTDLRQYRTEYPQGSSWSSQQRPDSRQDQQQQQQ</sequence>
<evidence type="ECO:0000259" key="16">
    <source>
        <dbReference type="SMART" id="SM00918"/>
    </source>
</evidence>
<evidence type="ECO:0000256" key="5">
    <source>
        <dbReference type="ARBA" id="ARBA00022989"/>
    </source>
</evidence>
<proteinExistence type="inferred from homology"/>
<comment type="subcellular location">
    <subcellularLocation>
        <location evidence="1">Membrane</location>
        <topology evidence="1">Multi-pass membrane protein</topology>
    </subcellularLocation>
</comment>
<organism evidence="17 18">
    <name type="scientific">Dermatophagoides farinae</name>
    <name type="common">American house dust mite</name>
    <dbReference type="NCBI Taxonomy" id="6954"/>
    <lineage>
        <taxon>Eukaryota</taxon>
        <taxon>Metazoa</taxon>
        <taxon>Ecdysozoa</taxon>
        <taxon>Arthropoda</taxon>
        <taxon>Chelicerata</taxon>
        <taxon>Arachnida</taxon>
        <taxon>Acari</taxon>
        <taxon>Acariformes</taxon>
        <taxon>Sarcoptiformes</taxon>
        <taxon>Astigmata</taxon>
        <taxon>Psoroptidia</taxon>
        <taxon>Analgoidea</taxon>
        <taxon>Pyroglyphidae</taxon>
        <taxon>Dermatophagoidinae</taxon>
        <taxon>Dermatophagoides</taxon>
    </lineage>
</organism>
<dbReference type="FunFam" id="3.40.190.10:FF:000078">
    <property type="entry name" value="glutamate receptor ionotropic, NMDA 3B"/>
    <property type="match status" value="1"/>
</dbReference>
<dbReference type="CDD" id="cd13685">
    <property type="entry name" value="PBP2_iGluR_non_NMDA_like"/>
    <property type="match status" value="1"/>
</dbReference>
<evidence type="ECO:0000256" key="10">
    <source>
        <dbReference type="ARBA" id="ARBA00023180"/>
    </source>
</evidence>
<dbReference type="GO" id="GO:0043226">
    <property type="term" value="C:organelle"/>
    <property type="evidence" value="ECO:0007669"/>
    <property type="project" value="UniProtKB-ARBA"/>
</dbReference>
<gene>
    <name evidence="17" type="ORF">DERF_005928</name>
</gene>
<evidence type="ECO:0000256" key="9">
    <source>
        <dbReference type="ARBA" id="ARBA00023170"/>
    </source>
</evidence>
<dbReference type="InterPro" id="IPR015683">
    <property type="entry name" value="Ionotropic_Glu_rcpt"/>
</dbReference>
<keyword evidence="7" id="KW-0406">Ion transport</keyword>
<comment type="similarity">
    <text evidence="2">Belongs to the glutamate-gated ion channel (TC 1.A.10.1) family.</text>
</comment>
<keyword evidence="3" id="KW-0813">Transport</keyword>
<evidence type="ECO:0000256" key="1">
    <source>
        <dbReference type="ARBA" id="ARBA00004141"/>
    </source>
</evidence>
<evidence type="ECO:0000256" key="14">
    <source>
        <dbReference type="SAM" id="Phobius"/>
    </source>
</evidence>
<name>A0A922IAI9_DERFA</name>
<keyword evidence="10" id="KW-0325">Glycoprotein</keyword>